<evidence type="ECO:0000256" key="6">
    <source>
        <dbReference type="ARBA" id="ARBA00022801"/>
    </source>
</evidence>
<dbReference type="KEGG" id="goe:100900196"/>
<evidence type="ECO:0000256" key="2">
    <source>
        <dbReference type="ARBA" id="ARBA00001913"/>
    </source>
</evidence>
<dbReference type="InterPro" id="IPR036444">
    <property type="entry name" value="PLipase_A2_dom_sf"/>
</dbReference>
<dbReference type="PANTHER" id="PTHR12253">
    <property type="entry name" value="RH14732P"/>
    <property type="match status" value="1"/>
</dbReference>
<dbReference type="AlphaFoldDB" id="A0AAJ6VX07"/>
<dbReference type="Proteomes" id="UP000694867">
    <property type="component" value="Unplaced"/>
</dbReference>
<evidence type="ECO:0000259" key="11">
    <source>
        <dbReference type="Pfam" id="PF05826"/>
    </source>
</evidence>
<proteinExistence type="inferred from homology"/>
<dbReference type="RefSeq" id="XP_003740829.1">
    <property type="nucleotide sequence ID" value="XM_003740781.2"/>
</dbReference>
<comment type="subcellular location">
    <subcellularLocation>
        <location evidence="3">Secreted</location>
    </subcellularLocation>
</comment>
<accession>A0AAJ6VX07</accession>
<evidence type="ECO:0000256" key="1">
    <source>
        <dbReference type="ARBA" id="ARBA00001604"/>
    </source>
</evidence>
<feature type="domain" description="Phospholipase A2-like central" evidence="11">
    <location>
        <begin position="119"/>
        <end position="215"/>
    </location>
</feature>
<reference evidence="13" key="1">
    <citation type="submission" date="2025-08" db="UniProtKB">
        <authorList>
            <consortium name="RefSeq"/>
        </authorList>
    </citation>
    <scope>IDENTIFICATION</scope>
</reference>
<organism evidence="12 13">
    <name type="scientific">Galendromus occidentalis</name>
    <name type="common">western predatory mite</name>
    <dbReference type="NCBI Taxonomy" id="34638"/>
    <lineage>
        <taxon>Eukaryota</taxon>
        <taxon>Metazoa</taxon>
        <taxon>Ecdysozoa</taxon>
        <taxon>Arthropoda</taxon>
        <taxon>Chelicerata</taxon>
        <taxon>Arachnida</taxon>
        <taxon>Acari</taxon>
        <taxon>Parasitiformes</taxon>
        <taxon>Mesostigmata</taxon>
        <taxon>Gamasina</taxon>
        <taxon>Phytoseioidea</taxon>
        <taxon>Phytoseiidae</taxon>
        <taxon>Typhlodrominae</taxon>
        <taxon>Galendromus</taxon>
    </lineage>
</organism>
<evidence type="ECO:0000256" key="9">
    <source>
        <dbReference type="ARBA" id="ARBA00023098"/>
    </source>
</evidence>
<dbReference type="PROSITE" id="PS00118">
    <property type="entry name" value="PA2_HIS"/>
    <property type="match status" value="1"/>
</dbReference>
<keyword evidence="5" id="KW-0964">Secreted</keyword>
<evidence type="ECO:0000256" key="3">
    <source>
        <dbReference type="ARBA" id="ARBA00004613"/>
    </source>
</evidence>
<dbReference type="Gene3D" id="1.20.90.10">
    <property type="entry name" value="Phospholipase A2 domain"/>
    <property type="match status" value="1"/>
</dbReference>
<keyword evidence="10" id="KW-0865">Zymogen</keyword>
<protein>
    <submittedName>
        <fullName evidence="13">Uncharacterized protein LOC100900196</fullName>
    </submittedName>
</protein>
<dbReference type="GO" id="GO:0006644">
    <property type="term" value="P:phospholipid metabolic process"/>
    <property type="evidence" value="ECO:0007669"/>
    <property type="project" value="InterPro"/>
</dbReference>
<dbReference type="InterPro" id="IPR016090">
    <property type="entry name" value="PLA2-like_dom"/>
</dbReference>
<evidence type="ECO:0000256" key="4">
    <source>
        <dbReference type="ARBA" id="ARBA00009659"/>
    </source>
</evidence>
<dbReference type="GO" id="GO:0004623">
    <property type="term" value="F:phospholipase A2 activity"/>
    <property type="evidence" value="ECO:0007669"/>
    <property type="project" value="UniProtKB-EC"/>
</dbReference>
<comment type="cofactor">
    <cofactor evidence="2">
        <name>Ca(2+)</name>
        <dbReference type="ChEBI" id="CHEBI:29108"/>
    </cofactor>
</comment>
<keyword evidence="8" id="KW-0442">Lipid degradation</keyword>
<evidence type="ECO:0000313" key="12">
    <source>
        <dbReference type="Proteomes" id="UP000694867"/>
    </source>
</evidence>
<comment type="similarity">
    <text evidence="4">Belongs to the phospholipase A2 family. Group III subfamily.</text>
</comment>
<evidence type="ECO:0000256" key="5">
    <source>
        <dbReference type="ARBA" id="ARBA00022525"/>
    </source>
</evidence>
<evidence type="ECO:0000256" key="7">
    <source>
        <dbReference type="ARBA" id="ARBA00022837"/>
    </source>
</evidence>
<dbReference type="GeneID" id="100900196"/>
<keyword evidence="7" id="KW-0106">Calcium</keyword>
<evidence type="ECO:0000256" key="10">
    <source>
        <dbReference type="ARBA" id="ARBA00023145"/>
    </source>
</evidence>
<keyword evidence="12" id="KW-1185">Reference proteome</keyword>
<evidence type="ECO:0000256" key="8">
    <source>
        <dbReference type="ARBA" id="ARBA00022963"/>
    </source>
</evidence>
<comment type="catalytic activity">
    <reaction evidence="1">
        <text>a 1,2-diacyl-sn-glycero-3-phosphocholine + H2O = a 1-acyl-sn-glycero-3-phosphocholine + a fatty acid + H(+)</text>
        <dbReference type="Rhea" id="RHEA:15801"/>
        <dbReference type="ChEBI" id="CHEBI:15377"/>
        <dbReference type="ChEBI" id="CHEBI:15378"/>
        <dbReference type="ChEBI" id="CHEBI:28868"/>
        <dbReference type="ChEBI" id="CHEBI:57643"/>
        <dbReference type="ChEBI" id="CHEBI:58168"/>
        <dbReference type="EC" id="3.1.1.4"/>
    </reaction>
</comment>
<keyword evidence="6" id="KW-0378">Hydrolase</keyword>
<dbReference type="SUPFAM" id="SSF48619">
    <property type="entry name" value="Phospholipase A2, PLA2"/>
    <property type="match status" value="1"/>
</dbReference>
<gene>
    <name evidence="13" type="primary">LOC100900196</name>
</gene>
<dbReference type="InterPro" id="IPR033113">
    <property type="entry name" value="PLA2_histidine"/>
</dbReference>
<keyword evidence="9" id="KW-0443">Lipid metabolism</keyword>
<dbReference type="GO" id="GO:0050482">
    <property type="term" value="P:arachidonate secretion"/>
    <property type="evidence" value="ECO:0007669"/>
    <property type="project" value="InterPro"/>
</dbReference>
<sequence length="237" mass="27539">MIYSIVLWCIIPASGEEFYRGGREIFLNKDVGPIGKNVSGFRSELILAEVNFEGSRPTRCRLSSIRQPGDDDRIKELLSDVSIVEDDKMLQWVTICGKLETKLRGETAYDDMWYIMQEIYPGTLWCGPGNVAESYAQLGRYTETDRCCRNHDYCPVCIPPHTDKYGFNMTFAYSVLSCECDRQFHQCLNKAAIRHRSARFVKEIYFRLYNGHCVGYSNGRRRPFRMSEALHDYLFNR</sequence>
<evidence type="ECO:0000313" key="13">
    <source>
        <dbReference type="RefSeq" id="XP_003740829.1"/>
    </source>
</evidence>
<dbReference type="GO" id="GO:0005576">
    <property type="term" value="C:extracellular region"/>
    <property type="evidence" value="ECO:0007669"/>
    <property type="project" value="UniProtKB-SubCell"/>
</dbReference>
<dbReference type="Pfam" id="PF05826">
    <property type="entry name" value="Phospholip_A2_2"/>
    <property type="match status" value="1"/>
</dbReference>
<name>A0AAJ6VX07_9ACAR</name>
<dbReference type="GO" id="GO:0016042">
    <property type="term" value="P:lipid catabolic process"/>
    <property type="evidence" value="ECO:0007669"/>
    <property type="project" value="UniProtKB-KW"/>
</dbReference>